<organism evidence="2 3">
    <name type="scientific">Labilithrix luteola</name>
    <dbReference type="NCBI Taxonomy" id="1391654"/>
    <lineage>
        <taxon>Bacteria</taxon>
        <taxon>Pseudomonadati</taxon>
        <taxon>Myxococcota</taxon>
        <taxon>Polyangia</taxon>
        <taxon>Polyangiales</taxon>
        <taxon>Labilitrichaceae</taxon>
        <taxon>Labilithrix</taxon>
    </lineage>
</organism>
<dbReference type="KEGG" id="llu:AKJ09_02345"/>
<reference evidence="2 3" key="1">
    <citation type="submission" date="2015-08" db="EMBL/GenBank/DDBJ databases">
        <authorList>
            <person name="Babu N.S."/>
            <person name="Beckwith C.J."/>
            <person name="Beseler K.G."/>
            <person name="Brison A."/>
            <person name="Carone J.V."/>
            <person name="Caskin T.P."/>
            <person name="Diamond M."/>
            <person name="Durham M.E."/>
            <person name="Foxe J.M."/>
            <person name="Go M."/>
            <person name="Henderson B.A."/>
            <person name="Jones I.B."/>
            <person name="McGettigan J.A."/>
            <person name="Micheletti S.J."/>
            <person name="Nasrallah M.E."/>
            <person name="Ortiz D."/>
            <person name="Piller C.R."/>
            <person name="Privatt S.R."/>
            <person name="Schneider S.L."/>
            <person name="Sharp S."/>
            <person name="Smith T.C."/>
            <person name="Stanton J.D."/>
            <person name="Ullery H.E."/>
            <person name="Wilson R.J."/>
            <person name="Serrano M.G."/>
            <person name="Buck G."/>
            <person name="Lee V."/>
            <person name="Wang Y."/>
            <person name="Carvalho R."/>
            <person name="Voegtly L."/>
            <person name="Shi R."/>
            <person name="Duckworth R."/>
            <person name="Johnson A."/>
            <person name="Loviza R."/>
            <person name="Walstead R."/>
            <person name="Shah Z."/>
            <person name="Kiflezghi M."/>
            <person name="Wade K."/>
            <person name="Ball S.L."/>
            <person name="Bradley K.W."/>
            <person name="Asai D.J."/>
            <person name="Bowman C.A."/>
            <person name="Russell D.A."/>
            <person name="Pope W.H."/>
            <person name="Jacobs-Sera D."/>
            <person name="Hendrix R.W."/>
            <person name="Hatfull G.F."/>
        </authorList>
    </citation>
    <scope>NUCLEOTIDE SEQUENCE [LARGE SCALE GENOMIC DNA]</scope>
    <source>
        <strain evidence="2 3">DSM 27648</strain>
    </source>
</reference>
<sequence>MRADGSSALSDYGGSRRGRCDGQRRVRAKDAQRMLGPQARSAMSLSGETGVSSQALTSA</sequence>
<proteinExistence type="predicted"/>
<dbReference type="Proteomes" id="UP000064967">
    <property type="component" value="Chromosome"/>
</dbReference>
<feature type="region of interest" description="Disordered" evidence="1">
    <location>
        <begin position="1"/>
        <end position="59"/>
    </location>
</feature>
<dbReference type="EMBL" id="CP012333">
    <property type="protein sequence ID" value="AKU95681.1"/>
    <property type="molecule type" value="Genomic_DNA"/>
</dbReference>
<evidence type="ECO:0000313" key="3">
    <source>
        <dbReference type="Proteomes" id="UP000064967"/>
    </source>
</evidence>
<evidence type="ECO:0000313" key="2">
    <source>
        <dbReference type="EMBL" id="AKU95681.1"/>
    </source>
</evidence>
<name>A0A0K1PQM1_9BACT</name>
<keyword evidence="3" id="KW-1185">Reference proteome</keyword>
<feature type="compositionally biased region" description="Basic and acidic residues" evidence="1">
    <location>
        <begin position="18"/>
        <end position="32"/>
    </location>
</feature>
<gene>
    <name evidence="2" type="ORF">AKJ09_02345</name>
</gene>
<accession>A0A0K1PQM1</accession>
<dbReference type="AlphaFoldDB" id="A0A0K1PQM1"/>
<feature type="compositionally biased region" description="Polar residues" evidence="1">
    <location>
        <begin position="41"/>
        <end position="59"/>
    </location>
</feature>
<evidence type="ECO:0000256" key="1">
    <source>
        <dbReference type="SAM" id="MobiDB-lite"/>
    </source>
</evidence>
<protein>
    <submittedName>
        <fullName evidence="2">Uncharacterized protein</fullName>
    </submittedName>
</protein>